<dbReference type="GO" id="GO:0016787">
    <property type="term" value="F:hydrolase activity"/>
    <property type="evidence" value="ECO:0007669"/>
    <property type="project" value="UniProtKB-KW"/>
</dbReference>
<sequence>MGEEREDPQKLKRIAAAAFDYENDPRWADYWSNILIPPHLSSRSDVIDHFKRKFYQRYIDPDLVVEAMSTNGSSQSTKSSGSSSSSSAPSNDQPRPRNTGSTTRTSGPSAAAGQNPTPVRWDRQTIQFSINAWVFIVAVLAIIPLVPKHLSSRASRLSFMGTACSSLYSLYTLHGRPRAWNLQGIQAYLQSIIATKDFIYVIYCLTFVTSHLCLRFALIPILCRSLEHVAKFLRCNFSRSTLYRPLCMGGVQHNYPQHSVFSFRNWTWLPLNYFSVVLLKLMYNAPVTAGYHQSVWAKIGRVVNPLIHRYCPFLNTPLSAVQRWWLREQARGGPLPGKTNCRVAANGVLSSSTVRYSFFKIGKMTSAHPFSVISFTHCFKLKRCHSTNNTLHHNHPNLTATMSSSDPAPNRNRSFGTEAKLSGNGQTDAKPLLSRYSSSSGSFKQMPRRRVPGKPDMQRSYSRDIGHAAAETYMITRLTITLLRYLGVGYRWITRLAALGFYAALLMPGFLQVAYYYFFSSQVRRSIVYGDQPRNRLDLYLPKKLDGPKPVVAFVTGGAWIIGYKAWGCLLGQQLAERDIIVACIDYRNFPQGTIGDMVADASQGISFICNNISEYGGDPNRIYLMGQSAGAHISACTLLEQAIREAKGEEGISWSVSQIKAYFGLSGGYNLCKLVDHFNNRGLYRALFLSMMEGEESLQSFSPELRIEDPSIGNAVSLLPPIILFHGTADYSIPSSASIDFAAALQRLGAQAELILFDGKTHTDLFLQDPLRGGKDEMFSHLVAVIHAGDEEALAKDATAPPRRRLVPEVLLRMASHISPF</sequence>
<protein>
    <recommendedName>
        <fullName evidence="11">protein-S-isoprenylcysteine alpha-carbonyl methylesterase</fullName>
        <ecNumber evidence="11">3.1.1.n2</ecNumber>
    </recommendedName>
</protein>
<name>A0AAD6LH07_9ROSI</name>
<gene>
    <name evidence="16" type="ORF">NC653_038418</name>
</gene>
<dbReference type="PANTHER" id="PTHR12703">
    <property type="entry name" value="TRANSMEMBRANE PROTEIN 33"/>
    <property type="match status" value="1"/>
</dbReference>
<dbReference type="GO" id="GO:0071786">
    <property type="term" value="P:endoplasmic reticulum tubular network organization"/>
    <property type="evidence" value="ECO:0007669"/>
    <property type="project" value="TreeGrafter"/>
</dbReference>
<dbReference type="Gene3D" id="3.40.50.1820">
    <property type="entry name" value="alpha/beta hydrolase"/>
    <property type="match status" value="1"/>
</dbReference>
<feature type="transmembrane region" description="Helical" evidence="14">
    <location>
        <begin position="198"/>
        <end position="218"/>
    </location>
</feature>
<dbReference type="Pfam" id="PF03661">
    <property type="entry name" value="TMEM33_Pom33"/>
    <property type="match status" value="1"/>
</dbReference>
<feature type="compositionally biased region" description="Polar residues" evidence="13">
    <location>
        <begin position="92"/>
        <end position="117"/>
    </location>
</feature>
<evidence type="ECO:0000256" key="4">
    <source>
        <dbReference type="ARBA" id="ARBA00022692"/>
    </source>
</evidence>
<evidence type="ECO:0000256" key="6">
    <source>
        <dbReference type="ARBA" id="ARBA00022824"/>
    </source>
</evidence>
<evidence type="ECO:0000256" key="12">
    <source>
        <dbReference type="ARBA" id="ARBA00049507"/>
    </source>
</evidence>
<proteinExistence type="inferred from homology"/>
<keyword evidence="6" id="KW-0256">Endoplasmic reticulum</keyword>
<accession>A0AAD6LH07</accession>
<dbReference type="InterPro" id="IPR029058">
    <property type="entry name" value="AB_hydrolase_fold"/>
</dbReference>
<dbReference type="GO" id="GO:0061024">
    <property type="term" value="P:membrane organization"/>
    <property type="evidence" value="ECO:0007669"/>
    <property type="project" value="TreeGrafter"/>
</dbReference>
<feature type="transmembrane region" description="Helical" evidence="14">
    <location>
        <begin position="128"/>
        <end position="146"/>
    </location>
</feature>
<keyword evidence="9 14" id="KW-0472">Membrane</keyword>
<dbReference type="InterPro" id="IPR005344">
    <property type="entry name" value="TMEM33/Pom33"/>
</dbReference>
<comment type="caution">
    <text evidence="16">The sequence shown here is derived from an EMBL/GenBank/DDBJ whole genome shotgun (WGS) entry which is preliminary data.</text>
</comment>
<evidence type="ECO:0000313" key="16">
    <source>
        <dbReference type="EMBL" id="KAJ6960380.1"/>
    </source>
</evidence>
<keyword evidence="8" id="KW-0333">Golgi apparatus</keyword>
<dbReference type="EC" id="3.1.1.n2" evidence="11"/>
<evidence type="ECO:0000259" key="15">
    <source>
        <dbReference type="Pfam" id="PF20434"/>
    </source>
</evidence>
<organism evidence="16 17">
    <name type="scientific">Populus alba x Populus x berolinensis</name>
    <dbReference type="NCBI Taxonomy" id="444605"/>
    <lineage>
        <taxon>Eukaryota</taxon>
        <taxon>Viridiplantae</taxon>
        <taxon>Streptophyta</taxon>
        <taxon>Embryophyta</taxon>
        <taxon>Tracheophyta</taxon>
        <taxon>Spermatophyta</taxon>
        <taxon>Magnoliopsida</taxon>
        <taxon>eudicotyledons</taxon>
        <taxon>Gunneridae</taxon>
        <taxon>Pentapetalae</taxon>
        <taxon>rosids</taxon>
        <taxon>fabids</taxon>
        <taxon>Malpighiales</taxon>
        <taxon>Salicaceae</taxon>
        <taxon>Saliceae</taxon>
        <taxon>Populus</taxon>
    </lineage>
</organism>
<keyword evidence="5" id="KW-0378">Hydrolase</keyword>
<dbReference type="InterPro" id="IPR049492">
    <property type="entry name" value="BD-FAE-like_dom"/>
</dbReference>
<dbReference type="FunFam" id="3.40.50.1820:FF:000084">
    <property type="entry name" value="Isoprenylcysteine alpha-carbonyl methylesterase ICME"/>
    <property type="match status" value="1"/>
</dbReference>
<keyword evidence="7 14" id="KW-1133">Transmembrane helix</keyword>
<evidence type="ECO:0000256" key="11">
    <source>
        <dbReference type="ARBA" id="ARBA00038928"/>
    </source>
</evidence>
<keyword evidence="17" id="KW-1185">Reference proteome</keyword>
<feature type="compositionally biased region" description="Low complexity" evidence="13">
    <location>
        <begin position="392"/>
        <end position="401"/>
    </location>
</feature>
<dbReference type="GO" id="GO:0005789">
    <property type="term" value="C:endoplasmic reticulum membrane"/>
    <property type="evidence" value="ECO:0007669"/>
    <property type="project" value="UniProtKB-SubCell"/>
</dbReference>
<evidence type="ECO:0000313" key="17">
    <source>
        <dbReference type="Proteomes" id="UP001164929"/>
    </source>
</evidence>
<feature type="compositionally biased region" description="Polar residues" evidence="13">
    <location>
        <begin position="402"/>
        <end position="415"/>
    </location>
</feature>
<dbReference type="Proteomes" id="UP001164929">
    <property type="component" value="Chromosome 17"/>
</dbReference>
<evidence type="ECO:0000256" key="2">
    <source>
        <dbReference type="ARBA" id="ARBA00004653"/>
    </source>
</evidence>
<feature type="transmembrane region" description="Helical" evidence="14">
    <location>
        <begin position="496"/>
        <end position="518"/>
    </location>
</feature>
<dbReference type="InterPro" id="IPR051645">
    <property type="entry name" value="PER33/POM33_regulator"/>
</dbReference>
<evidence type="ECO:0000256" key="7">
    <source>
        <dbReference type="ARBA" id="ARBA00022989"/>
    </source>
</evidence>
<feature type="region of interest" description="Disordered" evidence="13">
    <location>
        <begin position="392"/>
        <end position="460"/>
    </location>
</feature>
<dbReference type="SUPFAM" id="SSF53474">
    <property type="entry name" value="alpha/beta-Hydrolases"/>
    <property type="match status" value="1"/>
</dbReference>
<comment type="subcellular location">
    <subcellularLocation>
        <location evidence="1">Endoplasmic reticulum membrane</location>
    </subcellularLocation>
    <subcellularLocation>
        <location evidence="2">Golgi apparatus membrane</location>
        <topology evidence="2">Multi-pass membrane protein</topology>
    </subcellularLocation>
</comment>
<evidence type="ECO:0000256" key="8">
    <source>
        <dbReference type="ARBA" id="ARBA00023034"/>
    </source>
</evidence>
<reference evidence="16" key="1">
    <citation type="journal article" date="2023" name="Mol. Ecol. Resour.">
        <title>Chromosome-level genome assembly of a triploid poplar Populus alba 'Berolinensis'.</title>
        <authorList>
            <person name="Chen S."/>
            <person name="Yu Y."/>
            <person name="Wang X."/>
            <person name="Wang S."/>
            <person name="Zhang T."/>
            <person name="Zhou Y."/>
            <person name="He R."/>
            <person name="Meng N."/>
            <person name="Wang Y."/>
            <person name="Liu W."/>
            <person name="Liu Z."/>
            <person name="Liu J."/>
            <person name="Guo Q."/>
            <person name="Huang H."/>
            <person name="Sederoff R.R."/>
            <person name="Wang G."/>
            <person name="Qu G."/>
            <person name="Chen S."/>
        </authorList>
    </citation>
    <scope>NUCLEOTIDE SEQUENCE</scope>
    <source>
        <strain evidence="16">SC-2020</strain>
    </source>
</reference>
<dbReference type="EMBL" id="JAQIZT010000017">
    <property type="protein sequence ID" value="KAJ6960380.1"/>
    <property type="molecule type" value="Genomic_DNA"/>
</dbReference>
<feature type="region of interest" description="Disordered" evidence="13">
    <location>
        <begin position="69"/>
        <end position="117"/>
    </location>
</feature>
<evidence type="ECO:0000256" key="9">
    <source>
        <dbReference type="ARBA" id="ARBA00023136"/>
    </source>
</evidence>
<evidence type="ECO:0000256" key="1">
    <source>
        <dbReference type="ARBA" id="ARBA00004586"/>
    </source>
</evidence>
<feature type="domain" description="BD-FAE-like" evidence="15">
    <location>
        <begin position="537"/>
        <end position="746"/>
    </location>
</feature>
<dbReference type="PANTHER" id="PTHR12703:SF4">
    <property type="entry name" value="TRANSMEMBRANE PROTEIN 33"/>
    <property type="match status" value="1"/>
</dbReference>
<comment type="similarity">
    <text evidence="3">Belongs to the PER33/POM33 family.</text>
</comment>
<keyword evidence="4 14" id="KW-0812">Transmembrane</keyword>
<evidence type="ECO:0000256" key="13">
    <source>
        <dbReference type="SAM" id="MobiDB-lite"/>
    </source>
</evidence>
<evidence type="ECO:0000256" key="14">
    <source>
        <dbReference type="SAM" id="Phobius"/>
    </source>
</evidence>
<evidence type="ECO:0000256" key="3">
    <source>
        <dbReference type="ARBA" id="ARBA00007322"/>
    </source>
</evidence>
<dbReference type="GO" id="GO:0000139">
    <property type="term" value="C:Golgi membrane"/>
    <property type="evidence" value="ECO:0007669"/>
    <property type="project" value="UniProtKB-SubCell"/>
</dbReference>
<comment type="catalytic activity">
    <reaction evidence="12">
        <text>[protein]-C-terminal S-[(2E,6E)-farnesyl]-L-cysteine methyl ester + H2O = [protein]-C-terminal S-[(2E,6E)-farnesyl]-L-cysteine + methanol + H(+)</text>
        <dbReference type="Rhea" id="RHEA:48520"/>
        <dbReference type="Rhea" id="RHEA-COMP:12125"/>
        <dbReference type="Rhea" id="RHEA-COMP:12126"/>
        <dbReference type="ChEBI" id="CHEBI:15377"/>
        <dbReference type="ChEBI" id="CHEBI:15378"/>
        <dbReference type="ChEBI" id="CHEBI:17790"/>
        <dbReference type="ChEBI" id="CHEBI:90510"/>
        <dbReference type="ChEBI" id="CHEBI:90511"/>
        <dbReference type="EC" id="3.1.1.n2"/>
    </reaction>
</comment>
<feature type="compositionally biased region" description="Low complexity" evidence="13">
    <location>
        <begin position="69"/>
        <end position="91"/>
    </location>
</feature>
<dbReference type="AlphaFoldDB" id="A0AAD6LH07"/>
<comment type="similarity">
    <text evidence="10">Belongs to the AB hydrolase superfamily. Isoprenylcysteine methylesterase family.</text>
</comment>
<dbReference type="Pfam" id="PF20434">
    <property type="entry name" value="BD-FAE"/>
    <property type="match status" value="1"/>
</dbReference>
<evidence type="ECO:0000256" key="5">
    <source>
        <dbReference type="ARBA" id="ARBA00022801"/>
    </source>
</evidence>
<evidence type="ECO:0000256" key="10">
    <source>
        <dbReference type="ARBA" id="ARBA00038028"/>
    </source>
</evidence>